<evidence type="ECO:0000259" key="2">
    <source>
        <dbReference type="PROSITE" id="PS50110"/>
    </source>
</evidence>
<organism evidence="4 5">
    <name type="scientific">Candidatus Desulfatibia profunda</name>
    <dbReference type="NCBI Taxonomy" id="2841695"/>
    <lineage>
        <taxon>Bacteria</taxon>
        <taxon>Pseudomonadati</taxon>
        <taxon>Thermodesulfobacteriota</taxon>
        <taxon>Desulfobacteria</taxon>
        <taxon>Desulfobacterales</taxon>
        <taxon>Desulfobacterales incertae sedis</taxon>
        <taxon>Candidatus Desulfatibia</taxon>
    </lineage>
</organism>
<evidence type="ECO:0000256" key="1">
    <source>
        <dbReference type="PROSITE-ProRule" id="PRU00169"/>
    </source>
</evidence>
<dbReference type="EMBL" id="JACNJH010000212">
    <property type="protein sequence ID" value="MBC8362709.1"/>
    <property type="molecule type" value="Genomic_DNA"/>
</dbReference>
<dbReference type="SMART" id="SM00448">
    <property type="entry name" value="REC"/>
    <property type="match status" value="1"/>
</dbReference>
<dbReference type="GO" id="GO:0009190">
    <property type="term" value="P:cyclic nucleotide biosynthetic process"/>
    <property type="evidence" value="ECO:0007669"/>
    <property type="project" value="InterPro"/>
</dbReference>
<dbReference type="GO" id="GO:0000160">
    <property type="term" value="P:phosphorelay signal transduction system"/>
    <property type="evidence" value="ECO:0007669"/>
    <property type="project" value="InterPro"/>
</dbReference>
<dbReference type="SUPFAM" id="SSF55073">
    <property type="entry name" value="Nucleotide cyclase"/>
    <property type="match status" value="1"/>
</dbReference>
<evidence type="ECO:0000313" key="5">
    <source>
        <dbReference type="Proteomes" id="UP000603434"/>
    </source>
</evidence>
<evidence type="ECO:0000313" key="4">
    <source>
        <dbReference type="EMBL" id="MBC8362709.1"/>
    </source>
</evidence>
<dbReference type="PANTHER" id="PTHR43081:SF1">
    <property type="entry name" value="ADENYLATE CYCLASE, TERMINAL-DIFFERENTIATION SPECIFIC"/>
    <property type="match status" value="1"/>
</dbReference>
<dbReference type="Gene3D" id="3.30.70.1230">
    <property type="entry name" value="Nucleotide cyclase"/>
    <property type="match status" value="1"/>
</dbReference>
<dbReference type="PROSITE" id="PS50110">
    <property type="entry name" value="RESPONSE_REGULATORY"/>
    <property type="match status" value="1"/>
</dbReference>
<gene>
    <name evidence="4" type="ORF">H8E23_15095</name>
</gene>
<dbReference type="Pfam" id="PF00072">
    <property type="entry name" value="Response_reg"/>
    <property type="match status" value="1"/>
</dbReference>
<dbReference type="InterPro" id="IPR001054">
    <property type="entry name" value="A/G_cyclase"/>
</dbReference>
<dbReference type="PANTHER" id="PTHR43081">
    <property type="entry name" value="ADENYLATE CYCLASE, TERMINAL-DIFFERENTIATION SPECIFIC-RELATED"/>
    <property type="match status" value="1"/>
</dbReference>
<evidence type="ECO:0000259" key="3">
    <source>
        <dbReference type="PROSITE" id="PS50125"/>
    </source>
</evidence>
<feature type="domain" description="Guanylate cyclase" evidence="3">
    <location>
        <begin position="151"/>
        <end position="284"/>
    </location>
</feature>
<protein>
    <submittedName>
        <fullName evidence="4">Response regulator</fullName>
    </submittedName>
</protein>
<reference evidence="4 5" key="1">
    <citation type="submission" date="2020-08" db="EMBL/GenBank/DDBJ databases">
        <title>Bridging the membrane lipid divide: bacteria of the FCB group superphylum have the potential to synthesize archaeal ether lipids.</title>
        <authorList>
            <person name="Villanueva L."/>
            <person name="Von Meijenfeldt F.A.B."/>
            <person name="Westbye A.B."/>
            <person name="Yadav S."/>
            <person name="Hopmans E.C."/>
            <person name="Dutilh B.E."/>
            <person name="Sinninghe Damste J.S."/>
        </authorList>
    </citation>
    <scope>NUCLEOTIDE SEQUENCE [LARGE SCALE GENOMIC DNA]</scope>
    <source>
        <strain evidence="4">NIOZ-UU30</strain>
    </source>
</reference>
<dbReference type="InterPro" id="IPR029787">
    <property type="entry name" value="Nucleotide_cyclase"/>
</dbReference>
<dbReference type="AlphaFoldDB" id="A0A8J6TN77"/>
<comment type="caution">
    <text evidence="4">The sequence shown here is derived from an EMBL/GenBank/DDBJ whole genome shotgun (WGS) entry which is preliminary data.</text>
</comment>
<dbReference type="Proteomes" id="UP000603434">
    <property type="component" value="Unassembled WGS sequence"/>
</dbReference>
<dbReference type="SUPFAM" id="SSF52172">
    <property type="entry name" value="CheY-like"/>
    <property type="match status" value="1"/>
</dbReference>
<keyword evidence="1" id="KW-0597">Phosphoprotein</keyword>
<dbReference type="InterPro" id="IPR011006">
    <property type="entry name" value="CheY-like_superfamily"/>
</dbReference>
<dbReference type="CDD" id="cd07302">
    <property type="entry name" value="CHD"/>
    <property type="match status" value="1"/>
</dbReference>
<dbReference type="GO" id="GO:0004016">
    <property type="term" value="F:adenylate cyclase activity"/>
    <property type="evidence" value="ECO:0007669"/>
    <property type="project" value="UniProtKB-ARBA"/>
</dbReference>
<feature type="modified residue" description="4-aspartylphosphate" evidence="1">
    <location>
        <position position="54"/>
    </location>
</feature>
<dbReference type="CDD" id="cd17569">
    <property type="entry name" value="REC_HupR-like"/>
    <property type="match status" value="1"/>
</dbReference>
<accession>A0A8J6TN77</accession>
<dbReference type="Pfam" id="PF00211">
    <property type="entry name" value="Guanylate_cyc"/>
    <property type="match status" value="1"/>
</dbReference>
<proteinExistence type="predicted"/>
<dbReference type="PROSITE" id="PS50125">
    <property type="entry name" value="GUANYLATE_CYCLASE_2"/>
    <property type="match status" value="1"/>
</dbReference>
<dbReference type="Gene3D" id="3.40.50.2300">
    <property type="match status" value="1"/>
</dbReference>
<dbReference type="SMART" id="SM00044">
    <property type="entry name" value="CYCc"/>
    <property type="match status" value="1"/>
</dbReference>
<feature type="domain" description="Response regulatory" evidence="2">
    <location>
        <begin position="3"/>
        <end position="119"/>
    </location>
</feature>
<dbReference type="InterPro" id="IPR001789">
    <property type="entry name" value="Sig_transdc_resp-reg_receiver"/>
</dbReference>
<sequence length="330" mass="36247">MHTLLLIDDEEGVRRSVARALKREPYQTHTAANGEAGINFIKNNKEIVATVISDYKMPGLNGLETLAIIGSINPEITRIILTGYATMEAAIQATNDGIDGFLTKPFDNLELRAKIHKISVRRRLKQFVSEQVYKKIEKSPIALHPSFHEVSILFSDIRGFTRMSRKVPAKALAAFLNNDYFTPMGEIAYAYNGTVDKHIGDGIMVVFGAPVEHEDDTIRAVQAAVAMQQKAKEIDRKLGDQNGLSLKIGIGISTGSVFSGILGSLRIKQYTSIGMPVNIAARLQDMAKAGEILICNTTFRKLAGKIDVEALPPVTIKGLNEPITVYRVKI</sequence>
<name>A0A8J6TN77_9BACT</name>
<dbReference type="InterPro" id="IPR050697">
    <property type="entry name" value="Adenylyl/Guanylyl_Cyclase_3/4"/>
</dbReference>